<protein>
    <submittedName>
        <fullName evidence="1">Uncharacterized protein</fullName>
    </submittedName>
</protein>
<proteinExistence type="predicted"/>
<evidence type="ECO:0000313" key="1">
    <source>
        <dbReference type="EMBL" id="XCA47506.1"/>
    </source>
</evidence>
<name>A0AAU7YQ51_9PHYC</name>
<reference evidence="1" key="1">
    <citation type="submission" date="2024-06" db="EMBL/GenBank/DDBJ databases">
        <title>Evidence of context-dependent and transient costs of resisting viral infection in isolates of the marine microalga Micromonas sp. (class Mamiellophyceae).</title>
        <authorList>
            <person name="Bedi de Silva A."/>
            <person name="Schvarcz C.R."/>
            <person name="Steward G.R."/>
            <person name="Edwards K.F."/>
        </authorList>
    </citation>
    <scope>NUCLEOTIDE SEQUENCE</scope>
    <source>
        <strain evidence="1">McV-KB2</strain>
    </source>
</reference>
<accession>A0AAU7YQ51</accession>
<sequence length="336" mass="38763">MFRCFVSTMTYLLPKKTVHARELSLSQKNSDAWAFVYKVPVKLISVSQNPQTFKINSFTASNCPILTSEEYTRYLEPAIVEDGKIFTSVYPMGYITETDFDDRQNVKDLMKQLRKLSKDIPALETFLAMQPASTQGNTRIVNFEKIKYYDECGIPDTCKYPDMYGHDSYIFNRAPHYAPPHPVLTQEEWRHHDCFPRPLGVRPKDHATPRQTYDTILELVTQLYNCKGIDKSKFVGLPLQDRDVHRCRFCGEIVDVSQAKPKHGSETNYMELCHRNPNGRFTRDNLYLGHGACNRMQGGCTEEQIVSNGIRLMKLLEREKDSELFTAAETLTEFLD</sequence>
<dbReference type="EMBL" id="PP911589">
    <property type="protein sequence ID" value="XCA47506.1"/>
    <property type="molecule type" value="Genomic_DNA"/>
</dbReference>
<organism evidence="1">
    <name type="scientific">Micromonas commoda virus</name>
    <dbReference type="NCBI Taxonomy" id="3057169"/>
    <lineage>
        <taxon>Viruses</taxon>
        <taxon>Varidnaviria</taxon>
        <taxon>Bamfordvirae</taxon>
        <taxon>Nucleocytoviricota</taxon>
        <taxon>Megaviricetes</taxon>
        <taxon>Algavirales</taxon>
        <taxon>Phycodnaviridae</taxon>
    </lineage>
</organism>